<feature type="binding site" evidence="2">
    <location>
        <position position="49"/>
    </location>
    <ligand>
        <name>substrate</name>
    </ligand>
</feature>
<reference evidence="3 4" key="1">
    <citation type="journal article" date="2020" name="Front. Plant Sci.">
        <title>Isolation of Rhizosphere Bacteria That Improve Quality and Water Stress Tolerance in Greenhouse Ornamentals.</title>
        <authorList>
            <person name="Nordstedt N.P."/>
            <person name="Jones M.L."/>
        </authorList>
    </citation>
    <scope>NUCLEOTIDE SEQUENCE [LARGE SCALE GENOMIC DNA]</scope>
    <source>
        <strain evidence="3 4">C6C2</strain>
    </source>
</reference>
<keyword evidence="1 2" id="KW-0093">Biotin biosynthesis</keyword>
<dbReference type="PANTHER" id="PTHR43210">
    <property type="entry name" value="DETHIOBIOTIN SYNTHETASE"/>
    <property type="match status" value="1"/>
</dbReference>
<sequence>MKTPQTRQARGLFVTGTDTGVGKTLVASALLRLHAVHGLPAAGMKPVASGAFHDGARWRNEDADALHAASDVALPARLANPYLLKRATAPHIAAAEEGVVIDIDHLERCYREIAGIAPAVVVEGAGGFVVPLDAKHNSDELAARLGLPVVLVVGIRLGCINHALLTCQAIAARSLPLAGWVANCIDPHESYAQAMTDSLAQRIGAPLLGVLPWDPVLDAERASQLLDAAALGLPQRPPT</sequence>
<dbReference type="RefSeq" id="WP_079214909.1">
    <property type="nucleotide sequence ID" value="NZ_CP018845.1"/>
</dbReference>
<dbReference type="GO" id="GO:0004141">
    <property type="term" value="F:dethiobiotin synthase activity"/>
    <property type="evidence" value="ECO:0007669"/>
    <property type="project" value="UniProtKB-EC"/>
</dbReference>
<keyword evidence="2" id="KW-0963">Cytoplasm</keyword>
<comment type="function">
    <text evidence="2">Catalyzes a mechanistically unusual reaction, the ATP-dependent insertion of CO2 between the N7 and N8 nitrogen atoms of 7,8-diaminopelargonic acid (DAPA, also called 7,8-diammoniononanoate) to form a ureido ring.</text>
</comment>
<keyword evidence="2 3" id="KW-0436">Ligase</keyword>
<feature type="binding site" evidence="2">
    <location>
        <position position="123"/>
    </location>
    <ligand>
        <name>Mg(2+)</name>
        <dbReference type="ChEBI" id="CHEBI:18420"/>
    </ligand>
</feature>
<dbReference type="EC" id="6.3.3.3" evidence="2"/>
<dbReference type="Gene3D" id="3.40.50.300">
    <property type="entry name" value="P-loop containing nucleotide triphosphate hydrolases"/>
    <property type="match status" value="1"/>
</dbReference>
<feature type="binding site" evidence="2">
    <location>
        <position position="24"/>
    </location>
    <ligand>
        <name>Mg(2+)</name>
        <dbReference type="ChEBI" id="CHEBI:18420"/>
    </ligand>
</feature>
<dbReference type="SUPFAM" id="SSF52540">
    <property type="entry name" value="P-loop containing nucleoside triphosphate hydrolases"/>
    <property type="match status" value="1"/>
</dbReference>
<dbReference type="EMBL" id="JABFMT010000005">
    <property type="protein sequence ID" value="NUU01393.1"/>
    <property type="molecule type" value="Genomic_DNA"/>
</dbReference>
<comment type="caution">
    <text evidence="2">Lacks conserved residue(s) required for the propagation of feature annotation.</text>
</comment>
<feature type="active site" evidence="2">
    <location>
        <position position="45"/>
    </location>
</feature>
<evidence type="ECO:0000256" key="1">
    <source>
        <dbReference type="ARBA" id="ARBA00022756"/>
    </source>
</evidence>
<comment type="subcellular location">
    <subcellularLocation>
        <location evidence="2">Cytoplasm</location>
    </subcellularLocation>
</comment>
<feature type="binding site" evidence="2">
    <location>
        <position position="62"/>
    </location>
    <ligand>
        <name>Mg(2+)</name>
        <dbReference type="ChEBI" id="CHEBI:18420"/>
    </ligand>
</feature>
<dbReference type="PANTHER" id="PTHR43210:SF5">
    <property type="entry name" value="DETHIOBIOTIN SYNTHETASE"/>
    <property type="match status" value="1"/>
</dbReference>
<keyword evidence="2" id="KW-0067">ATP-binding</keyword>
<dbReference type="InterPro" id="IPR004472">
    <property type="entry name" value="DTB_synth_BioD"/>
</dbReference>
<comment type="pathway">
    <text evidence="2">Cofactor biosynthesis; biotin biosynthesis; biotin from 7,8-diaminononanoate: step 1/2.</text>
</comment>
<keyword evidence="2" id="KW-0460">Magnesium</keyword>
<comment type="subunit">
    <text evidence="2">Homodimer.</text>
</comment>
<gene>
    <name evidence="2 3" type="primary">bioD</name>
    <name evidence="3" type="ORF">HNO84_07275</name>
</gene>
<proteinExistence type="inferred from homology"/>
<feature type="binding site" evidence="2">
    <location>
        <begin position="183"/>
        <end position="184"/>
    </location>
    <ligand>
        <name>ATP</name>
        <dbReference type="ChEBI" id="CHEBI:30616"/>
    </ligand>
</feature>
<name>A0ABX2LWU0_9BURK</name>
<comment type="similarity">
    <text evidence="2">Belongs to the dethiobiotin synthetase family.</text>
</comment>
<protein>
    <recommendedName>
        <fullName evidence="2">ATP-dependent dethiobiotin synthetase BioD</fullName>
        <ecNumber evidence="2">6.3.3.3</ecNumber>
    </recommendedName>
    <alternativeName>
        <fullName evidence="2">DTB synthetase</fullName>
        <shortName evidence="2">DTBS</shortName>
    </alternativeName>
    <alternativeName>
        <fullName evidence="2">Dethiobiotin synthase</fullName>
    </alternativeName>
</protein>
<comment type="caution">
    <text evidence="3">The sequence shown here is derived from an EMBL/GenBank/DDBJ whole genome shotgun (WGS) entry which is preliminary data.</text>
</comment>
<evidence type="ECO:0000256" key="2">
    <source>
        <dbReference type="HAMAP-Rule" id="MF_00336"/>
    </source>
</evidence>
<dbReference type="Pfam" id="PF13500">
    <property type="entry name" value="AAA_26"/>
    <property type="match status" value="1"/>
</dbReference>
<feature type="binding site" evidence="2">
    <location>
        <position position="62"/>
    </location>
    <ligand>
        <name>ATP</name>
        <dbReference type="ChEBI" id="CHEBI:30616"/>
    </ligand>
</feature>
<dbReference type="CDD" id="cd03109">
    <property type="entry name" value="DTBS"/>
    <property type="match status" value="1"/>
</dbReference>
<dbReference type="HAMAP" id="MF_00336">
    <property type="entry name" value="BioD"/>
    <property type="match status" value="1"/>
</dbReference>
<keyword evidence="2" id="KW-0479">Metal-binding</keyword>
<keyword evidence="2" id="KW-0547">Nucleotide-binding</keyword>
<feature type="binding site" evidence="2">
    <location>
        <begin position="20"/>
        <end position="25"/>
    </location>
    <ligand>
        <name>ATP</name>
        <dbReference type="ChEBI" id="CHEBI:30616"/>
    </ligand>
</feature>
<dbReference type="Proteomes" id="UP000536746">
    <property type="component" value="Unassembled WGS sequence"/>
</dbReference>
<dbReference type="InterPro" id="IPR027417">
    <property type="entry name" value="P-loop_NTPase"/>
</dbReference>
<accession>A0ABX2LWU0</accession>
<dbReference type="NCBIfam" id="TIGR00347">
    <property type="entry name" value="bioD"/>
    <property type="match status" value="1"/>
</dbReference>
<organism evidence="3 4">
    <name type="scientific">Herbaspirillum robiniae</name>
    <dbReference type="NCBI Taxonomy" id="2014887"/>
    <lineage>
        <taxon>Bacteria</taxon>
        <taxon>Pseudomonadati</taxon>
        <taxon>Pseudomonadota</taxon>
        <taxon>Betaproteobacteria</taxon>
        <taxon>Burkholderiales</taxon>
        <taxon>Oxalobacteraceae</taxon>
        <taxon>Herbaspirillum</taxon>
    </lineage>
</organism>
<evidence type="ECO:0000313" key="3">
    <source>
        <dbReference type="EMBL" id="NUU01393.1"/>
    </source>
</evidence>
<comment type="cofactor">
    <cofactor evidence="2">
        <name>Mg(2+)</name>
        <dbReference type="ChEBI" id="CHEBI:18420"/>
    </cofactor>
</comment>
<evidence type="ECO:0000313" key="4">
    <source>
        <dbReference type="Proteomes" id="UP000536746"/>
    </source>
</evidence>
<comment type="catalytic activity">
    <reaction evidence="2">
        <text>(7R,8S)-7,8-diammoniononanoate + CO2 + ATP = (4R,5S)-dethiobiotin + ADP + phosphate + 3 H(+)</text>
        <dbReference type="Rhea" id="RHEA:15805"/>
        <dbReference type="ChEBI" id="CHEBI:15378"/>
        <dbReference type="ChEBI" id="CHEBI:16526"/>
        <dbReference type="ChEBI" id="CHEBI:30616"/>
        <dbReference type="ChEBI" id="CHEBI:43474"/>
        <dbReference type="ChEBI" id="CHEBI:149469"/>
        <dbReference type="ChEBI" id="CHEBI:149473"/>
        <dbReference type="ChEBI" id="CHEBI:456216"/>
        <dbReference type="EC" id="6.3.3.3"/>
    </reaction>
</comment>
<feature type="binding site" evidence="2">
    <location>
        <begin position="123"/>
        <end position="126"/>
    </location>
    <ligand>
        <name>ATP</name>
        <dbReference type="ChEBI" id="CHEBI:30616"/>
    </ligand>
</feature>
<dbReference type="PIRSF" id="PIRSF006755">
    <property type="entry name" value="DTB_synth"/>
    <property type="match status" value="1"/>
</dbReference>
<keyword evidence="4" id="KW-1185">Reference proteome</keyword>